<feature type="transmembrane region" description="Helical" evidence="1">
    <location>
        <begin position="79"/>
        <end position="98"/>
    </location>
</feature>
<dbReference type="Proteomes" id="UP000533637">
    <property type="component" value="Unassembled WGS sequence"/>
</dbReference>
<sequence length="195" mass="23427">MQTEKQKHIEELLERFFDGETSNTEEQELYSFFNSPEVPEALESYRSVFGYFETGIKEEFHEKIVENERSFPWKSVKKWLWVGISVAASILLFLVYTFRTEQPDPFNPYEGSYIVRNGVRITNMDEILPELEYTVREVEDRQEQAEQIAGYLSRKEKQLREQEINATNPYRKILEDNPNKYFRQEMKTILYSEYK</sequence>
<protein>
    <recommendedName>
        <fullName evidence="4">Anti-sigma factor</fullName>
    </recommendedName>
</protein>
<gene>
    <name evidence="2" type="ORF">GGQ57_003146</name>
</gene>
<keyword evidence="1" id="KW-1133">Transmembrane helix</keyword>
<dbReference type="EMBL" id="JACHOC010000006">
    <property type="protein sequence ID" value="MBB4623234.1"/>
    <property type="molecule type" value="Genomic_DNA"/>
</dbReference>
<evidence type="ECO:0000313" key="2">
    <source>
        <dbReference type="EMBL" id="MBB4623234.1"/>
    </source>
</evidence>
<dbReference type="RefSeq" id="WP_183671407.1">
    <property type="nucleotide sequence ID" value="NZ_BMPB01000007.1"/>
</dbReference>
<evidence type="ECO:0000256" key="1">
    <source>
        <dbReference type="SAM" id="Phobius"/>
    </source>
</evidence>
<evidence type="ECO:0000313" key="3">
    <source>
        <dbReference type="Proteomes" id="UP000533637"/>
    </source>
</evidence>
<comment type="caution">
    <text evidence="2">The sequence shown here is derived from an EMBL/GenBank/DDBJ whole genome shotgun (WGS) entry which is preliminary data.</text>
</comment>
<name>A0ABR6KR26_9BACT</name>
<keyword evidence="1" id="KW-0472">Membrane</keyword>
<evidence type="ECO:0008006" key="4">
    <source>
        <dbReference type="Google" id="ProtNLM"/>
    </source>
</evidence>
<reference evidence="2 3" key="1">
    <citation type="submission" date="2020-08" db="EMBL/GenBank/DDBJ databases">
        <title>Genomic Encyclopedia of Type Strains, Phase IV (KMG-IV): sequencing the most valuable type-strain genomes for metagenomic binning, comparative biology and taxonomic classification.</title>
        <authorList>
            <person name="Goeker M."/>
        </authorList>
    </citation>
    <scope>NUCLEOTIDE SEQUENCE [LARGE SCALE GENOMIC DNA]</scope>
    <source>
        <strain evidence="2 3">DSM 102983</strain>
    </source>
</reference>
<accession>A0ABR6KR26</accession>
<organism evidence="2 3">
    <name type="scientific">Parabacteroides faecis</name>
    <dbReference type="NCBI Taxonomy" id="1217282"/>
    <lineage>
        <taxon>Bacteria</taxon>
        <taxon>Pseudomonadati</taxon>
        <taxon>Bacteroidota</taxon>
        <taxon>Bacteroidia</taxon>
        <taxon>Bacteroidales</taxon>
        <taxon>Tannerellaceae</taxon>
        <taxon>Parabacteroides</taxon>
    </lineage>
</organism>
<keyword evidence="3" id="KW-1185">Reference proteome</keyword>
<proteinExistence type="predicted"/>
<keyword evidence="1" id="KW-0812">Transmembrane</keyword>